<dbReference type="EMBL" id="LSSM01003376">
    <property type="protein sequence ID" value="OMJ18091.1"/>
    <property type="molecule type" value="Genomic_DNA"/>
</dbReference>
<proteinExistence type="predicted"/>
<sequence>MFWYSHLSSIQFKNDAQLYIPIYIKQGYLNEVNNDFSKKKSKNELVYGEYEIICPVSGIADVGMNSCTFIDPSDTEYSQAGLELDIKNTRKSISTFEPRSESEIETKRAIGIEGSTESKLKKITGKLIEYGFQVDGNEPNKDNNGVFNVILRSSNGDIEIIANGTQFELTSNSDAAAYYISQCVRSL</sequence>
<evidence type="ECO:0000313" key="2">
    <source>
        <dbReference type="Proteomes" id="UP000187429"/>
    </source>
</evidence>
<dbReference type="Proteomes" id="UP000187429">
    <property type="component" value="Unassembled WGS sequence"/>
</dbReference>
<keyword evidence="2" id="KW-1185">Reference proteome</keyword>
<dbReference type="AlphaFoldDB" id="A0A1R1XTY5"/>
<name>A0A1R1XTY5_9FUNG</name>
<comment type="caution">
    <text evidence="1">The sequence shown here is derived from an EMBL/GenBank/DDBJ whole genome shotgun (WGS) entry which is preliminary data.</text>
</comment>
<evidence type="ECO:0000313" key="1">
    <source>
        <dbReference type="EMBL" id="OMJ18091.1"/>
    </source>
</evidence>
<gene>
    <name evidence="1" type="ORF">AYI69_g7169</name>
</gene>
<reference evidence="2" key="1">
    <citation type="submission" date="2017-01" db="EMBL/GenBank/DDBJ databases">
        <authorList>
            <person name="Wang Y."/>
            <person name="White M."/>
            <person name="Kvist S."/>
            <person name="Moncalvo J.-M."/>
        </authorList>
    </citation>
    <scope>NUCLEOTIDE SEQUENCE [LARGE SCALE GENOMIC DNA]</scope>
    <source>
        <strain evidence="2">ID-206-W2</strain>
    </source>
</reference>
<protein>
    <submittedName>
        <fullName evidence="1">Uncharacterized protein</fullName>
    </submittedName>
</protein>
<organism evidence="1 2">
    <name type="scientific">Smittium culicis</name>
    <dbReference type="NCBI Taxonomy" id="133412"/>
    <lineage>
        <taxon>Eukaryota</taxon>
        <taxon>Fungi</taxon>
        <taxon>Fungi incertae sedis</taxon>
        <taxon>Zoopagomycota</taxon>
        <taxon>Kickxellomycotina</taxon>
        <taxon>Harpellomycetes</taxon>
        <taxon>Harpellales</taxon>
        <taxon>Legeriomycetaceae</taxon>
        <taxon>Smittium</taxon>
    </lineage>
</organism>
<accession>A0A1R1XTY5</accession>